<dbReference type="InterPro" id="IPR002514">
    <property type="entry name" value="Transposase_8"/>
</dbReference>
<dbReference type="GO" id="GO:0006313">
    <property type="term" value="P:DNA transposition"/>
    <property type="evidence" value="ECO:0007669"/>
    <property type="project" value="InterPro"/>
</dbReference>
<dbReference type="Gene3D" id="1.10.10.10">
    <property type="entry name" value="Winged helix-like DNA-binding domain superfamily/Winged helix DNA-binding domain"/>
    <property type="match status" value="1"/>
</dbReference>
<dbReference type="OrthoDB" id="7476756at2"/>
<evidence type="ECO:0000313" key="3">
    <source>
        <dbReference type="Proteomes" id="UP000190135"/>
    </source>
</evidence>
<proteinExistence type="inferred from homology"/>
<evidence type="ECO:0000256" key="1">
    <source>
        <dbReference type="ARBA" id="ARBA00009964"/>
    </source>
</evidence>
<dbReference type="AlphaFoldDB" id="A0A1T4LX89"/>
<dbReference type="GO" id="GO:0004803">
    <property type="term" value="F:transposase activity"/>
    <property type="evidence" value="ECO:0007669"/>
    <property type="project" value="InterPro"/>
</dbReference>
<dbReference type="STRING" id="1365950.SAMN05428963_101401"/>
<reference evidence="2 3" key="1">
    <citation type="submission" date="2017-02" db="EMBL/GenBank/DDBJ databases">
        <authorList>
            <person name="Peterson S.W."/>
        </authorList>
    </citation>
    <scope>NUCLEOTIDE SEQUENCE [LARGE SCALE GENOMIC DNA]</scope>
    <source>
        <strain evidence="2 3">USBA 369</strain>
    </source>
</reference>
<dbReference type="InterPro" id="IPR010921">
    <property type="entry name" value="Trp_repressor/repl_initiator"/>
</dbReference>
<organism evidence="2 3">
    <name type="scientific">Consotaella salsifontis</name>
    <dbReference type="NCBI Taxonomy" id="1365950"/>
    <lineage>
        <taxon>Bacteria</taxon>
        <taxon>Pseudomonadati</taxon>
        <taxon>Pseudomonadota</taxon>
        <taxon>Alphaproteobacteria</taxon>
        <taxon>Hyphomicrobiales</taxon>
        <taxon>Aurantimonadaceae</taxon>
        <taxon>Consotaella</taxon>
    </lineage>
</organism>
<sequence>MTISEFTLKSSDPEPARRFEVFTGSGRRREWLPEEKARIVAESYDAGETVSAVARRYALSPQQLFAWRRAARQPLAGAPAPEPLFVPAVIAAPEPEPSGKRARSTRKRKAAPDAGVIELEIDGVAMRVGRGADARTVATVIRALKATS</sequence>
<dbReference type="EMBL" id="FUXL01000001">
    <property type="protein sequence ID" value="SJZ59277.1"/>
    <property type="molecule type" value="Genomic_DNA"/>
</dbReference>
<evidence type="ECO:0000313" key="2">
    <source>
        <dbReference type="EMBL" id="SJZ59277.1"/>
    </source>
</evidence>
<dbReference type="SUPFAM" id="SSF48295">
    <property type="entry name" value="TrpR-like"/>
    <property type="match status" value="1"/>
</dbReference>
<dbReference type="PANTHER" id="PTHR37936:SF3">
    <property type="entry name" value="TRANSPOSASE INSC FOR INSERTION ELEMENT IS2A-RELATED"/>
    <property type="match status" value="1"/>
</dbReference>
<protein>
    <submittedName>
        <fullName evidence="2">Transposase</fullName>
    </submittedName>
</protein>
<dbReference type="Pfam" id="PF01527">
    <property type="entry name" value="HTH_Tnp_1"/>
    <property type="match status" value="1"/>
</dbReference>
<comment type="similarity">
    <text evidence="1">Belongs to the transposase 8 family.</text>
</comment>
<name>A0A1T4LX89_9HYPH</name>
<keyword evidence="3" id="KW-1185">Reference proteome</keyword>
<gene>
    <name evidence="2" type="ORF">SAMN05428963_101401</name>
</gene>
<dbReference type="Proteomes" id="UP000190135">
    <property type="component" value="Unassembled WGS sequence"/>
</dbReference>
<dbReference type="NCBIfam" id="NF047595">
    <property type="entry name" value="IS66_ISRel24_TnpA"/>
    <property type="match status" value="1"/>
</dbReference>
<dbReference type="RefSeq" id="WP_050746558.1">
    <property type="nucleotide sequence ID" value="NZ_FUXL01000001.1"/>
</dbReference>
<dbReference type="GO" id="GO:0043565">
    <property type="term" value="F:sequence-specific DNA binding"/>
    <property type="evidence" value="ECO:0007669"/>
    <property type="project" value="InterPro"/>
</dbReference>
<dbReference type="PANTHER" id="PTHR37936">
    <property type="entry name" value="TRANSPOSASE INSC FOR INSERTION ELEMENT IS2A-RELATED"/>
    <property type="match status" value="1"/>
</dbReference>
<accession>A0A1T4LX89</accession>
<dbReference type="InterPro" id="IPR036388">
    <property type="entry name" value="WH-like_DNA-bd_sf"/>
</dbReference>